<dbReference type="AlphaFoldDB" id="A0A7T8GUI3"/>
<gene>
    <name evidence="1" type="ORF">FKW44_018511</name>
</gene>
<name>A0A7T8GUI3_CALRO</name>
<dbReference type="GO" id="GO:0003676">
    <property type="term" value="F:nucleic acid binding"/>
    <property type="evidence" value="ECO:0007669"/>
    <property type="project" value="InterPro"/>
</dbReference>
<dbReference type="PANTHER" id="PTHR46068">
    <property type="entry name" value="PROTEIN CBG27172"/>
    <property type="match status" value="1"/>
</dbReference>
<dbReference type="Proteomes" id="UP000595437">
    <property type="component" value="Chromosome 13"/>
</dbReference>
<dbReference type="PANTHER" id="PTHR46068:SF1">
    <property type="entry name" value="TRANSPOSASE IS30-LIKE HTH DOMAIN-CONTAINING PROTEIN"/>
    <property type="match status" value="1"/>
</dbReference>
<dbReference type="InterPro" id="IPR036397">
    <property type="entry name" value="RNaseH_sf"/>
</dbReference>
<organism evidence="1 2">
    <name type="scientific">Caligus rogercresseyi</name>
    <name type="common">Sea louse</name>
    <dbReference type="NCBI Taxonomy" id="217165"/>
    <lineage>
        <taxon>Eukaryota</taxon>
        <taxon>Metazoa</taxon>
        <taxon>Ecdysozoa</taxon>
        <taxon>Arthropoda</taxon>
        <taxon>Crustacea</taxon>
        <taxon>Multicrustacea</taxon>
        <taxon>Hexanauplia</taxon>
        <taxon>Copepoda</taxon>
        <taxon>Siphonostomatoida</taxon>
        <taxon>Caligidae</taxon>
        <taxon>Caligus</taxon>
    </lineage>
</organism>
<proteinExistence type="predicted"/>
<dbReference type="EMBL" id="CP045902">
    <property type="protein sequence ID" value="QQP38039.1"/>
    <property type="molecule type" value="Genomic_DNA"/>
</dbReference>
<dbReference type="OrthoDB" id="7787442at2759"/>
<keyword evidence="2" id="KW-1185">Reference proteome</keyword>
<evidence type="ECO:0000313" key="1">
    <source>
        <dbReference type="EMBL" id="QQP38039.1"/>
    </source>
</evidence>
<evidence type="ECO:0000313" key="2">
    <source>
        <dbReference type="Proteomes" id="UP000595437"/>
    </source>
</evidence>
<accession>A0A7T8GUI3</accession>
<dbReference type="Gene3D" id="3.30.420.10">
    <property type="entry name" value="Ribonuclease H-like superfamily/Ribonuclease H"/>
    <property type="match status" value="1"/>
</dbReference>
<reference evidence="2" key="1">
    <citation type="submission" date="2021-01" db="EMBL/GenBank/DDBJ databases">
        <title>Caligus Genome Assembly.</title>
        <authorList>
            <person name="Gallardo-Escarate C."/>
        </authorList>
    </citation>
    <scope>NUCLEOTIDE SEQUENCE [LARGE SCALE GENOMIC DNA]</scope>
</reference>
<sequence length="341" mass="38487">MTRVTKDFEARREKVSLLLRAHVSHAKIKELTGASMSMITRLKTRLAAGGSIRVTREAPPNLKLTEAVLNDLKTTWDANPKIGVRKMGKMKGLHPNTVMAAMKKLGLASKTRPKRHLLTARQKNIRLERSKKILWRLKKGSTVIIFSDKKMFTVDQAFNRRNDRVVVPKDEEAPPVMTTKHPAGVMVLGVVGSDGQKMPPHFFPCGLKINTEEYLKVLRRVVLPWIKATYPGQDVVWQQDSAPAHGANKTQKWQKTNMPKFWAKEVWPSSSPDLNPLDYAVWGELERHACATPHPSVEALKASILEAWANMSSNFVVKSCRIFRRRVEAVIKAEGGHIEKK</sequence>
<protein>
    <submittedName>
        <fullName evidence="1">Transposable element</fullName>
    </submittedName>
</protein>